<evidence type="ECO:0000313" key="2">
    <source>
        <dbReference type="EMBL" id="CEL78866.1"/>
    </source>
</evidence>
<protein>
    <recommendedName>
        <fullName evidence="3">F-box domain-containing protein</fullName>
    </recommendedName>
</protein>
<evidence type="ECO:0000256" key="1">
    <source>
        <dbReference type="SAM" id="MobiDB-lite"/>
    </source>
</evidence>
<accession>A0A0F7VC70</accession>
<proteinExistence type="predicted"/>
<evidence type="ECO:0008006" key="3">
    <source>
        <dbReference type="Google" id="ProtNLM"/>
    </source>
</evidence>
<name>A0A0F7VC70_TOXGV</name>
<feature type="compositionally biased region" description="Polar residues" evidence="1">
    <location>
        <begin position="401"/>
        <end position="410"/>
    </location>
</feature>
<feature type="region of interest" description="Disordered" evidence="1">
    <location>
        <begin position="394"/>
        <end position="415"/>
    </location>
</feature>
<sequence>MSKMPKPPSVSNSVFQEGGSAFGSLGPEWWGYILAVYLPPSSLFTIKQVSKAWNSLTISPHYTFHAPLRITQTILNQLACKASALPSRHKARMARYLSLHCGDSITIGVARDSEAIHDVTQRILKATGPVRRMAISIDTSYIPIANSLHRLFLRSVDTLLDLKLRGVRVSQQLNSICTEKQRSASLTSDQIELRRLQILEVDDVSLLKHLRAPKLLTLFVDYASASESSDFGRPESEDDAQLLSPVLLRVAREILLAFLSRSGMHLERLMQADILPILFRSTPQINSTVTVAEGKYGTTMTAFVCLPSLTSLAVSDIHLLLYIQTSNLQSLTASIPNISALYFFSRYHSSQLRHLQITQPNKTALNSSPPSAIVADGDSRDLHIPQLSVALPPGERGLLRHSSSPVSTSACDPRTCERVPNEQRTRLRCSPKASAAGAEVGRRRTRNSRAFSLPCQTGQASLLPEFGCHKSRIWNSGTSSAAETTERCLDQTGTSGGILPDDFGNRRAATLNIFLPLLLELTVPGSLLVYLFCPSLQRIHATGLSHRKQVLSFLQEGAPQVEELTIDNLAETTNGQRNLQPSGTKLNADNFGETKHEQIKQRASNSTTPYIRKPIPRWHLPGLKAYKGPAGLVDLDLECQRLEGLEVRLFHMLYGKR</sequence>
<dbReference type="EMBL" id="LN714502">
    <property type="protein sequence ID" value="CEL78866.1"/>
    <property type="molecule type" value="Genomic_DNA"/>
</dbReference>
<organism evidence="2">
    <name type="scientific">Toxoplasma gondii (strain ATCC 50861 / VEG)</name>
    <dbReference type="NCBI Taxonomy" id="432359"/>
    <lineage>
        <taxon>Eukaryota</taxon>
        <taxon>Sar</taxon>
        <taxon>Alveolata</taxon>
        <taxon>Apicomplexa</taxon>
        <taxon>Conoidasida</taxon>
        <taxon>Coccidia</taxon>
        <taxon>Eucoccidiorida</taxon>
        <taxon>Eimeriorina</taxon>
        <taxon>Sarcocystidae</taxon>
        <taxon>Toxoplasma</taxon>
    </lineage>
</organism>
<reference evidence="2" key="1">
    <citation type="journal article" date="2015" name="PLoS ONE">
        <title>Comprehensive Evaluation of Toxoplasma gondii VEG and Neospora caninum LIV Genomes with Tachyzoite Stage Transcriptome and Proteome Defines Novel Transcript Features.</title>
        <authorList>
            <person name="Ramaprasad A."/>
            <person name="Mourier T."/>
            <person name="Naeem R."/>
            <person name="Malas T.B."/>
            <person name="Moussa E."/>
            <person name="Panigrahi A."/>
            <person name="Vermont S.J."/>
            <person name="Otto T.D."/>
            <person name="Wastling J."/>
            <person name="Pain A."/>
        </authorList>
    </citation>
    <scope>NUCLEOTIDE SEQUENCE</scope>
    <source>
        <strain evidence="2">VEG</strain>
    </source>
</reference>
<dbReference type="AlphaFoldDB" id="A0A0F7VC70"/>
<gene>
    <name evidence="2" type="ORF">BN1205_027615</name>
</gene>